<protein>
    <submittedName>
        <fullName evidence="2">Rpn family recombination-promoting nuclease/putative transposase</fullName>
    </submittedName>
</protein>
<dbReference type="EMBL" id="CP017708">
    <property type="protein sequence ID" value="AOY82138.1"/>
    <property type="molecule type" value="Genomic_DNA"/>
</dbReference>
<reference evidence="3" key="1">
    <citation type="submission" date="2016-10" db="EMBL/GenBank/DDBJ databases">
        <title>Comparative genomics uncovers the prolific and rare metabolic potential of the cyanobacterial genus Moorea.</title>
        <authorList>
            <person name="Leao T."/>
            <person name="Castelao G."/>
            <person name="Korobeynikov A."/>
            <person name="Monroe E.A."/>
            <person name="Podell S."/>
            <person name="Glukhov E."/>
            <person name="Allen E."/>
            <person name="Gerwick W.H."/>
            <person name="Gerwick L."/>
        </authorList>
    </citation>
    <scope>NUCLEOTIDE SEQUENCE [LARGE SCALE GENOMIC DNA]</scope>
    <source>
        <strain evidence="3">JHB</strain>
    </source>
</reference>
<dbReference type="InterPro" id="IPR025587">
    <property type="entry name" value="DUF4351"/>
</dbReference>
<gene>
    <name evidence="2" type="ORF">BJP36_21760</name>
</gene>
<dbReference type="AlphaFoldDB" id="A0A1D9G3E3"/>
<evidence type="ECO:0000259" key="1">
    <source>
        <dbReference type="Pfam" id="PF14261"/>
    </source>
</evidence>
<evidence type="ECO:0000313" key="3">
    <source>
        <dbReference type="Proteomes" id="UP000176944"/>
    </source>
</evidence>
<dbReference type="InterPro" id="IPR010106">
    <property type="entry name" value="RpnA"/>
</dbReference>
<feature type="domain" description="DUF4351" evidence="1">
    <location>
        <begin position="226"/>
        <end position="284"/>
    </location>
</feature>
<accession>A0A1D9G3E3</accession>
<evidence type="ECO:0000313" key="2">
    <source>
        <dbReference type="EMBL" id="AOY82138.1"/>
    </source>
</evidence>
<dbReference type="PANTHER" id="PTHR34613:SF1">
    <property type="entry name" value="SLL6017 PROTEIN"/>
    <property type="match status" value="1"/>
</dbReference>
<dbReference type="NCBIfam" id="TIGR01784">
    <property type="entry name" value="T_den_put_tspse"/>
    <property type="match status" value="1"/>
</dbReference>
<name>A0A1D9G3E3_MOOP1</name>
<proteinExistence type="predicted"/>
<dbReference type="Proteomes" id="UP000176944">
    <property type="component" value="Chromosome"/>
</dbReference>
<sequence length="290" mass="33663">MAYDNICKYLAEEYPSEFFQWLLGKEPSDIQVLKTELSSEPIHADALSVLQSTNQILHLEFQTLPQSDPPLPFRMLDYWVRLHRKYRCPIEQVVIFLKSTTSQMVFTNEFRDTNTWHRYRIIRLWEQDPQPLLANRALLPLATLARSNRPNLLLEQVVAEVDKIEEKPLRGNLAACVDVLAGLRFDKNLVRRLLREEIMEESVTYQDIIQKGVQKGIQQGIQQGLQRGKQEGVLLVVMRQLTLRLGLLDPGLQQKIEELSITRLEELSEALFDFETARDLAVWLDEQPKG</sequence>
<dbReference type="PANTHER" id="PTHR34613">
    <property type="entry name" value="SLL0800 PROTEIN"/>
    <property type="match status" value="1"/>
</dbReference>
<organism evidence="2 3">
    <name type="scientific">Moorena producens (strain JHB)</name>
    <dbReference type="NCBI Taxonomy" id="1454205"/>
    <lineage>
        <taxon>Bacteria</taxon>
        <taxon>Bacillati</taxon>
        <taxon>Cyanobacteriota</taxon>
        <taxon>Cyanophyceae</taxon>
        <taxon>Coleofasciculales</taxon>
        <taxon>Coleofasciculaceae</taxon>
        <taxon>Moorena</taxon>
    </lineage>
</organism>
<dbReference type="Pfam" id="PF14261">
    <property type="entry name" value="DUF4351"/>
    <property type="match status" value="1"/>
</dbReference>